<evidence type="ECO:0000313" key="5">
    <source>
        <dbReference type="EMBL" id="MBD1390350.1"/>
    </source>
</evidence>
<keyword evidence="2" id="KW-0378">Hydrolase</keyword>
<evidence type="ECO:0000256" key="3">
    <source>
        <dbReference type="ARBA" id="ARBA00023098"/>
    </source>
</evidence>
<protein>
    <submittedName>
        <fullName evidence="5">DUF479 domain-containing protein</fullName>
    </submittedName>
</protein>
<evidence type="ECO:0000256" key="2">
    <source>
        <dbReference type="ARBA" id="ARBA00022801"/>
    </source>
</evidence>
<dbReference type="InterPro" id="IPR007431">
    <property type="entry name" value="ACP_PD"/>
</dbReference>
<dbReference type="Pfam" id="PF04336">
    <property type="entry name" value="ACP_PD"/>
    <property type="match status" value="1"/>
</dbReference>
<dbReference type="PANTHER" id="PTHR38764:SF1">
    <property type="entry name" value="ACYL CARRIER PROTEIN PHOSPHODIESTERASE"/>
    <property type="match status" value="1"/>
</dbReference>
<dbReference type="Proteomes" id="UP000638014">
    <property type="component" value="Unassembled WGS sequence"/>
</dbReference>
<name>A0A8J6QI60_9GAMM</name>
<keyword evidence="4" id="KW-0276">Fatty acid metabolism</keyword>
<organism evidence="5 6">
    <name type="scientific">Neiella litorisoli</name>
    <dbReference type="NCBI Taxonomy" id="2771431"/>
    <lineage>
        <taxon>Bacteria</taxon>
        <taxon>Pseudomonadati</taxon>
        <taxon>Pseudomonadota</taxon>
        <taxon>Gammaproteobacteria</taxon>
        <taxon>Alteromonadales</taxon>
        <taxon>Echinimonadaceae</taxon>
        <taxon>Neiella</taxon>
    </lineage>
</organism>
<dbReference type="EMBL" id="JACXAF010000017">
    <property type="protein sequence ID" value="MBD1390350.1"/>
    <property type="molecule type" value="Genomic_DNA"/>
</dbReference>
<proteinExistence type="predicted"/>
<keyword evidence="1" id="KW-0444">Lipid biosynthesis</keyword>
<keyword evidence="6" id="KW-1185">Reference proteome</keyword>
<dbReference type="GO" id="GO:0006633">
    <property type="term" value="P:fatty acid biosynthetic process"/>
    <property type="evidence" value="ECO:0007669"/>
    <property type="project" value="UniProtKB-KW"/>
</dbReference>
<dbReference type="PIRSF" id="PIRSF011489">
    <property type="entry name" value="DUF479"/>
    <property type="match status" value="1"/>
</dbReference>
<dbReference type="AlphaFoldDB" id="A0A8J6QI60"/>
<dbReference type="RefSeq" id="WP_191145421.1">
    <property type="nucleotide sequence ID" value="NZ_JACXAF010000017.1"/>
</dbReference>
<reference evidence="5" key="1">
    <citation type="submission" date="2020-09" db="EMBL/GenBank/DDBJ databases">
        <title>A novel bacterium of genus Neiella, isolated from South China Sea.</title>
        <authorList>
            <person name="Huang H."/>
            <person name="Mo K."/>
            <person name="Hu Y."/>
        </authorList>
    </citation>
    <scope>NUCLEOTIDE SEQUENCE</scope>
    <source>
        <strain evidence="5">HB171785</strain>
    </source>
</reference>
<accession>A0A8J6QI60</accession>
<comment type="caution">
    <text evidence="5">The sequence shown here is derived from an EMBL/GenBank/DDBJ whole genome shotgun (WGS) entry which is preliminary data.</text>
</comment>
<sequence length="201" mass="23420">MNFLAHFHIASLTNTSLTGALLGDFVRGRQFQQFPMDVQLGISLHRKVDSYSEQMPYLKVIRPQFPQGQRRYLGIVTDMLLDHKLSQHWHEFHHMPLPDFAASVYSQLVPLPQTAPRYDDVRLAMSQGDWLSRYQTEQQILHALSRISQRLKRPADLAAIGTRCLQDFQPELEQAILVDYQAMIQRLQDWLKHCGEQNQPR</sequence>
<dbReference type="PANTHER" id="PTHR38764">
    <property type="entry name" value="ACYL CARRIER PROTEIN PHOSPHODIESTERASE"/>
    <property type="match status" value="1"/>
</dbReference>
<keyword evidence="4" id="KW-0275">Fatty acid biosynthesis</keyword>
<evidence type="ECO:0000256" key="4">
    <source>
        <dbReference type="ARBA" id="ARBA00023160"/>
    </source>
</evidence>
<evidence type="ECO:0000256" key="1">
    <source>
        <dbReference type="ARBA" id="ARBA00022516"/>
    </source>
</evidence>
<dbReference type="GO" id="GO:0008770">
    <property type="term" value="F:[acyl-carrier-protein] phosphodiesterase activity"/>
    <property type="evidence" value="ECO:0007669"/>
    <property type="project" value="InterPro"/>
</dbReference>
<gene>
    <name evidence="5" type="ORF">IC617_12985</name>
</gene>
<evidence type="ECO:0000313" key="6">
    <source>
        <dbReference type="Proteomes" id="UP000638014"/>
    </source>
</evidence>
<keyword evidence="3" id="KW-0443">Lipid metabolism</keyword>